<dbReference type="RefSeq" id="WP_367636434.1">
    <property type="nucleotide sequence ID" value="NZ_JBFNQN010000002.1"/>
</dbReference>
<evidence type="ECO:0000313" key="5">
    <source>
        <dbReference type="EMBL" id="MEW9263842.1"/>
    </source>
</evidence>
<organism evidence="5 6">
    <name type="scientific">Kineococcus endophyticus</name>
    <dbReference type="NCBI Taxonomy" id="1181883"/>
    <lineage>
        <taxon>Bacteria</taxon>
        <taxon>Bacillati</taxon>
        <taxon>Actinomycetota</taxon>
        <taxon>Actinomycetes</taxon>
        <taxon>Kineosporiales</taxon>
        <taxon>Kineosporiaceae</taxon>
        <taxon>Kineococcus</taxon>
    </lineage>
</organism>
<accession>A0ABV3P2J1</accession>
<evidence type="ECO:0000256" key="1">
    <source>
        <dbReference type="ARBA" id="ARBA00001946"/>
    </source>
</evidence>
<keyword evidence="6" id="KW-1185">Reference proteome</keyword>
<evidence type="ECO:0000256" key="2">
    <source>
        <dbReference type="ARBA" id="ARBA00022801"/>
    </source>
</evidence>
<name>A0ABV3P2J1_9ACTN</name>
<dbReference type="EMBL" id="JBFNQN010000002">
    <property type="protein sequence ID" value="MEW9263842.1"/>
    <property type="molecule type" value="Genomic_DNA"/>
</dbReference>
<keyword evidence="2" id="KW-0378">Hydrolase</keyword>
<feature type="domain" description="Nudix hydrolase" evidence="4">
    <location>
        <begin position="2"/>
        <end position="146"/>
    </location>
</feature>
<comment type="cofactor">
    <cofactor evidence="1">
        <name>Mg(2+)</name>
        <dbReference type="ChEBI" id="CHEBI:18420"/>
    </cofactor>
</comment>
<dbReference type="InterPro" id="IPR000086">
    <property type="entry name" value="NUDIX_hydrolase_dom"/>
</dbReference>
<evidence type="ECO:0000259" key="4">
    <source>
        <dbReference type="PROSITE" id="PS51462"/>
    </source>
</evidence>
<dbReference type="InterPro" id="IPR015797">
    <property type="entry name" value="NUDIX_hydrolase-like_dom_sf"/>
</dbReference>
<evidence type="ECO:0000256" key="3">
    <source>
        <dbReference type="ARBA" id="ARBA00022842"/>
    </source>
</evidence>
<dbReference type="PANTHER" id="PTHR43046:SF12">
    <property type="entry name" value="GDP-MANNOSE MANNOSYL HYDROLASE"/>
    <property type="match status" value="1"/>
</dbReference>
<dbReference type="PROSITE" id="PS51462">
    <property type="entry name" value="NUDIX"/>
    <property type="match status" value="1"/>
</dbReference>
<dbReference type="PANTHER" id="PTHR43046">
    <property type="entry name" value="GDP-MANNOSE MANNOSYL HYDROLASE"/>
    <property type="match status" value="1"/>
</dbReference>
<comment type="caution">
    <text evidence="5">The sequence shown here is derived from an EMBL/GenBank/DDBJ whole genome shotgun (WGS) entry which is preliminary data.</text>
</comment>
<sequence>MRLRRAARALVLTPDERVLLAEHHPDGVTVRALPGGGLEPAEDVRAALRRELLEEVGLDVDPADCPHVWRRTVVEPWAAPGWDGLSEDVFLVRVPAAFTPRGSFDAERLLAEDLHGFGWWSPAEIAAMGDVGIVPAPRDLADLVPLAARLPAGSSPLVVGA</sequence>
<evidence type="ECO:0000313" key="6">
    <source>
        <dbReference type="Proteomes" id="UP001555826"/>
    </source>
</evidence>
<protein>
    <submittedName>
        <fullName evidence="5">NUDIX domain-containing protein</fullName>
    </submittedName>
</protein>
<dbReference type="SUPFAM" id="SSF55811">
    <property type="entry name" value="Nudix"/>
    <property type="match status" value="1"/>
</dbReference>
<reference evidence="5 6" key="1">
    <citation type="submission" date="2024-07" db="EMBL/GenBank/DDBJ databases">
        <authorList>
            <person name="Thanompreechachai J."/>
            <person name="Duangmal K."/>
        </authorList>
    </citation>
    <scope>NUCLEOTIDE SEQUENCE [LARGE SCALE GENOMIC DNA]</scope>
    <source>
        <strain evidence="5 6">KCTC 19886</strain>
    </source>
</reference>
<proteinExistence type="predicted"/>
<dbReference type="PROSITE" id="PS00893">
    <property type="entry name" value="NUDIX_BOX"/>
    <property type="match status" value="1"/>
</dbReference>
<keyword evidence="3" id="KW-0460">Magnesium</keyword>
<gene>
    <name evidence="5" type="ORF">AB1207_03700</name>
</gene>
<dbReference type="Proteomes" id="UP001555826">
    <property type="component" value="Unassembled WGS sequence"/>
</dbReference>
<dbReference type="Pfam" id="PF00293">
    <property type="entry name" value="NUDIX"/>
    <property type="match status" value="1"/>
</dbReference>
<dbReference type="InterPro" id="IPR020084">
    <property type="entry name" value="NUDIX_hydrolase_CS"/>
</dbReference>
<dbReference type="Gene3D" id="3.90.79.10">
    <property type="entry name" value="Nucleoside Triphosphate Pyrophosphohydrolase"/>
    <property type="match status" value="1"/>
</dbReference>